<feature type="transmembrane region" description="Helical" evidence="1">
    <location>
        <begin position="51"/>
        <end position="72"/>
    </location>
</feature>
<reference evidence="2 3" key="1">
    <citation type="submission" date="2020-07" db="EMBL/GenBank/DDBJ databases">
        <title>Sequencing the genomes of 1000 actinobacteria strains.</title>
        <authorList>
            <person name="Klenk H.-P."/>
        </authorList>
    </citation>
    <scope>NUCLEOTIDE SEQUENCE [LARGE SCALE GENOMIC DNA]</scope>
    <source>
        <strain evidence="2 3">DSM 100723</strain>
    </source>
</reference>
<evidence type="ECO:0008006" key="4">
    <source>
        <dbReference type="Google" id="ProtNLM"/>
    </source>
</evidence>
<evidence type="ECO:0000313" key="3">
    <source>
        <dbReference type="Proteomes" id="UP000523079"/>
    </source>
</evidence>
<evidence type="ECO:0000313" key="2">
    <source>
        <dbReference type="EMBL" id="MBA8794560.1"/>
    </source>
</evidence>
<organism evidence="2 3">
    <name type="scientific">Microlunatus kandeliicorticis</name>
    <dbReference type="NCBI Taxonomy" id="1759536"/>
    <lineage>
        <taxon>Bacteria</taxon>
        <taxon>Bacillati</taxon>
        <taxon>Actinomycetota</taxon>
        <taxon>Actinomycetes</taxon>
        <taxon>Propionibacteriales</taxon>
        <taxon>Propionibacteriaceae</taxon>
        <taxon>Microlunatus</taxon>
    </lineage>
</organism>
<accession>A0A7W3ISV4</accession>
<evidence type="ECO:0000256" key="1">
    <source>
        <dbReference type="SAM" id="Phobius"/>
    </source>
</evidence>
<keyword evidence="1" id="KW-0812">Transmembrane</keyword>
<comment type="caution">
    <text evidence="2">The sequence shown here is derived from an EMBL/GenBank/DDBJ whole genome shotgun (WGS) entry which is preliminary data.</text>
</comment>
<dbReference type="RefSeq" id="WP_182560117.1">
    <property type="nucleotide sequence ID" value="NZ_JACGWT010000003.1"/>
</dbReference>
<gene>
    <name evidence="2" type="ORF">FHX74_002179</name>
</gene>
<keyword evidence="1" id="KW-0472">Membrane</keyword>
<feature type="transmembrane region" description="Helical" evidence="1">
    <location>
        <begin position="79"/>
        <end position="99"/>
    </location>
</feature>
<keyword evidence="1" id="KW-1133">Transmembrane helix</keyword>
<dbReference type="AlphaFoldDB" id="A0A7W3ISV4"/>
<keyword evidence="3" id="KW-1185">Reference proteome</keyword>
<proteinExistence type="predicted"/>
<dbReference type="Proteomes" id="UP000523079">
    <property type="component" value="Unassembled WGS sequence"/>
</dbReference>
<sequence>MAEPRRVGNPERRTNRGPGRILVAVYGVFALAATTRAVVQLLIQYDRAPLAYWLSLVSGLVYVVATITLGLGTRASRRVAIGAIAFELVGVLVVGTLTVADPALFPDATVWSTYGIGYGFVPLVLPFLGLAWLWRTRPNR</sequence>
<feature type="transmembrane region" description="Helical" evidence="1">
    <location>
        <begin position="21"/>
        <end position="45"/>
    </location>
</feature>
<name>A0A7W3ISV4_9ACTN</name>
<feature type="transmembrane region" description="Helical" evidence="1">
    <location>
        <begin position="111"/>
        <end position="134"/>
    </location>
</feature>
<protein>
    <recommendedName>
        <fullName evidence="4">Integral membrane protein</fullName>
    </recommendedName>
</protein>
<dbReference type="EMBL" id="JACGWT010000003">
    <property type="protein sequence ID" value="MBA8794560.1"/>
    <property type="molecule type" value="Genomic_DNA"/>
</dbReference>